<keyword evidence="4" id="KW-1185">Reference proteome</keyword>
<proteinExistence type="predicted"/>
<dbReference type="InterPro" id="IPR036291">
    <property type="entry name" value="NAD(P)-bd_dom_sf"/>
</dbReference>
<keyword evidence="1" id="KW-0560">Oxidoreductase</keyword>
<dbReference type="SUPFAM" id="SSF50129">
    <property type="entry name" value="GroES-like"/>
    <property type="match status" value="1"/>
</dbReference>
<dbReference type="CDD" id="cd05288">
    <property type="entry name" value="PGDH"/>
    <property type="match status" value="1"/>
</dbReference>
<dbReference type="InterPro" id="IPR013149">
    <property type="entry name" value="ADH-like_C"/>
</dbReference>
<dbReference type="Pfam" id="PF16884">
    <property type="entry name" value="ADH_N_2"/>
    <property type="match status" value="1"/>
</dbReference>
<gene>
    <name evidence="3" type="ORF">JAAARDRAFT_208167</name>
</gene>
<evidence type="ECO:0000259" key="2">
    <source>
        <dbReference type="SMART" id="SM00829"/>
    </source>
</evidence>
<dbReference type="InterPro" id="IPR041694">
    <property type="entry name" value="ADH_N_2"/>
</dbReference>
<protein>
    <recommendedName>
        <fullName evidence="2">Enoyl reductase (ER) domain-containing protein</fullName>
    </recommendedName>
</protein>
<dbReference type="InParanoid" id="A0A067PLW4"/>
<evidence type="ECO:0000256" key="1">
    <source>
        <dbReference type="ARBA" id="ARBA00023002"/>
    </source>
</evidence>
<dbReference type="Gene3D" id="3.90.180.10">
    <property type="entry name" value="Medium-chain alcohol dehydrogenases, catalytic domain"/>
    <property type="match status" value="1"/>
</dbReference>
<dbReference type="Gene3D" id="3.40.50.720">
    <property type="entry name" value="NAD(P)-binding Rossmann-like Domain"/>
    <property type="match status" value="1"/>
</dbReference>
<sequence length="358" mass="39332">MQPTSMKAWRYNKTPLDDIVFDGPDATFVLESIPVPKPDDVSILVKPLMLSNDPAQRTWIQKDRAKMRLYMPPVLEGEIMAALGIAQVIAVGQKVSKYKAGDLVLGLLQWAEYLTIKDDDVWLSLINGGNPLEFDMSVYLGAMGLSGITAYGGLMRMCEFKPGQSLIVSGAAGSVGNIVVQYAKNVVGASYVIAIAGSEEKCDWLRKHGADVALNYKSPTFEQELIEATPDYIDAMFDNCAGPILDACLLRLKYWARIAVCGAISSYNDSAGQHLKNYTEIVINRLQLLGFIATDFYDMVGEIQGNIGKAIKEGKVVVKDAETIVDVRDKFEDIPKVWYRLFEGGNIGKLVTVVGDEE</sequence>
<feature type="domain" description="Enoyl reductase (ER)" evidence="2">
    <location>
        <begin position="23"/>
        <end position="352"/>
    </location>
</feature>
<dbReference type="InterPro" id="IPR020843">
    <property type="entry name" value="ER"/>
</dbReference>
<dbReference type="HOGENOM" id="CLU_026673_29_2_1"/>
<dbReference type="InterPro" id="IPR045010">
    <property type="entry name" value="MDR_fam"/>
</dbReference>
<dbReference type="OrthoDB" id="809632at2759"/>
<dbReference type="PANTHER" id="PTHR43205:SF19">
    <property type="entry name" value="ENOYL REDUCTASE (ER) DOMAIN-CONTAINING PROTEIN"/>
    <property type="match status" value="1"/>
</dbReference>
<dbReference type="SUPFAM" id="SSF51735">
    <property type="entry name" value="NAD(P)-binding Rossmann-fold domains"/>
    <property type="match status" value="1"/>
</dbReference>
<accession>A0A067PLW4</accession>
<dbReference type="SMART" id="SM00829">
    <property type="entry name" value="PKS_ER"/>
    <property type="match status" value="1"/>
</dbReference>
<dbReference type="AlphaFoldDB" id="A0A067PLW4"/>
<dbReference type="Proteomes" id="UP000027265">
    <property type="component" value="Unassembled WGS sequence"/>
</dbReference>
<evidence type="ECO:0000313" key="3">
    <source>
        <dbReference type="EMBL" id="KDQ55903.1"/>
    </source>
</evidence>
<dbReference type="STRING" id="933084.A0A067PLW4"/>
<reference evidence="4" key="1">
    <citation type="journal article" date="2014" name="Proc. Natl. Acad. Sci. U.S.A.">
        <title>Extensive sampling of basidiomycete genomes demonstrates inadequacy of the white-rot/brown-rot paradigm for wood decay fungi.</title>
        <authorList>
            <person name="Riley R."/>
            <person name="Salamov A.A."/>
            <person name="Brown D.W."/>
            <person name="Nagy L.G."/>
            <person name="Floudas D."/>
            <person name="Held B.W."/>
            <person name="Levasseur A."/>
            <person name="Lombard V."/>
            <person name="Morin E."/>
            <person name="Otillar R."/>
            <person name="Lindquist E.A."/>
            <person name="Sun H."/>
            <person name="LaButti K.M."/>
            <person name="Schmutz J."/>
            <person name="Jabbour D."/>
            <person name="Luo H."/>
            <person name="Baker S.E."/>
            <person name="Pisabarro A.G."/>
            <person name="Walton J.D."/>
            <person name="Blanchette R.A."/>
            <person name="Henrissat B."/>
            <person name="Martin F."/>
            <person name="Cullen D."/>
            <person name="Hibbett D.S."/>
            <person name="Grigoriev I.V."/>
        </authorList>
    </citation>
    <scope>NUCLEOTIDE SEQUENCE [LARGE SCALE GENOMIC DNA]</scope>
    <source>
        <strain evidence="4">MUCL 33604</strain>
    </source>
</reference>
<dbReference type="PANTHER" id="PTHR43205">
    <property type="entry name" value="PROSTAGLANDIN REDUCTASE"/>
    <property type="match status" value="1"/>
</dbReference>
<dbReference type="EMBL" id="KL197723">
    <property type="protein sequence ID" value="KDQ55903.1"/>
    <property type="molecule type" value="Genomic_DNA"/>
</dbReference>
<dbReference type="Pfam" id="PF00107">
    <property type="entry name" value="ADH_zinc_N"/>
    <property type="match status" value="1"/>
</dbReference>
<dbReference type="GO" id="GO:0016628">
    <property type="term" value="F:oxidoreductase activity, acting on the CH-CH group of donors, NAD or NADP as acceptor"/>
    <property type="evidence" value="ECO:0007669"/>
    <property type="project" value="InterPro"/>
</dbReference>
<name>A0A067PLW4_9AGAM</name>
<evidence type="ECO:0000313" key="4">
    <source>
        <dbReference type="Proteomes" id="UP000027265"/>
    </source>
</evidence>
<organism evidence="3 4">
    <name type="scientific">Jaapia argillacea MUCL 33604</name>
    <dbReference type="NCBI Taxonomy" id="933084"/>
    <lineage>
        <taxon>Eukaryota</taxon>
        <taxon>Fungi</taxon>
        <taxon>Dikarya</taxon>
        <taxon>Basidiomycota</taxon>
        <taxon>Agaricomycotina</taxon>
        <taxon>Agaricomycetes</taxon>
        <taxon>Agaricomycetidae</taxon>
        <taxon>Jaapiales</taxon>
        <taxon>Jaapiaceae</taxon>
        <taxon>Jaapia</taxon>
    </lineage>
</organism>
<dbReference type="InterPro" id="IPR011032">
    <property type="entry name" value="GroES-like_sf"/>
</dbReference>